<accession>A0ABR1JL14</accession>
<organism evidence="1 2">
    <name type="scientific">Marasmiellus scandens</name>
    <dbReference type="NCBI Taxonomy" id="2682957"/>
    <lineage>
        <taxon>Eukaryota</taxon>
        <taxon>Fungi</taxon>
        <taxon>Dikarya</taxon>
        <taxon>Basidiomycota</taxon>
        <taxon>Agaricomycotina</taxon>
        <taxon>Agaricomycetes</taxon>
        <taxon>Agaricomycetidae</taxon>
        <taxon>Agaricales</taxon>
        <taxon>Marasmiineae</taxon>
        <taxon>Omphalotaceae</taxon>
        <taxon>Marasmiellus</taxon>
    </lineage>
</organism>
<name>A0ABR1JL14_9AGAR</name>
<proteinExistence type="predicted"/>
<reference evidence="1 2" key="1">
    <citation type="submission" date="2024-01" db="EMBL/GenBank/DDBJ databases">
        <title>A draft genome for the cacao thread blight pathogen Marasmiellus scandens.</title>
        <authorList>
            <person name="Baruah I.K."/>
            <person name="Leung J."/>
            <person name="Bukari Y."/>
            <person name="Amoako-Attah I."/>
            <person name="Meinhardt L.W."/>
            <person name="Bailey B.A."/>
            <person name="Cohen S.P."/>
        </authorList>
    </citation>
    <scope>NUCLEOTIDE SEQUENCE [LARGE SCALE GENOMIC DNA]</scope>
    <source>
        <strain evidence="1 2">GH-19</strain>
    </source>
</reference>
<evidence type="ECO:0000313" key="2">
    <source>
        <dbReference type="Proteomes" id="UP001498398"/>
    </source>
</evidence>
<evidence type="ECO:0000313" key="1">
    <source>
        <dbReference type="EMBL" id="KAK7463057.1"/>
    </source>
</evidence>
<gene>
    <name evidence="1" type="ORF">VKT23_007643</name>
</gene>
<comment type="caution">
    <text evidence="1">The sequence shown here is derived from an EMBL/GenBank/DDBJ whole genome shotgun (WGS) entry which is preliminary data.</text>
</comment>
<sequence length="151" mass="17063">MAIDLVQTQPIQKNIFFYCIPAWGHTKPIPAFSYRIMETRPDVVVTVFTFSALYPRLLKEIEKMPKEFRERFFVIDVCGSVANPQLPVQAFDTAFEALWKGEPVTCLSSGKVWTGVPRPVVAVVDASVSLLRVLPAYLLTQLSTALCWLRN</sequence>
<protein>
    <submittedName>
        <fullName evidence="1">Uncharacterized protein</fullName>
    </submittedName>
</protein>
<keyword evidence="2" id="KW-1185">Reference proteome</keyword>
<dbReference type="EMBL" id="JBANRG010000010">
    <property type="protein sequence ID" value="KAK7463057.1"/>
    <property type="molecule type" value="Genomic_DNA"/>
</dbReference>
<dbReference type="Proteomes" id="UP001498398">
    <property type="component" value="Unassembled WGS sequence"/>
</dbReference>